<dbReference type="EMBL" id="CP071696">
    <property type="protein sequence ID" value="QTX04226.1"/>
    <property type="molecule type" value="Genomic_DNA"/>
</dbReference>
<dbReference type="InterPro" id="IPR006175">
    <property type="entry name" value="YjgF/YER057c/UK114"/>
</dbReference>
<dbReference type="InterPro" id="IPR035959">
    <property type="entry name" value="RutC-like_sf"/>
</dbReference>
<sequence>MEEIQRLRPAGLVYSPAFSHVAVVPPGATTVYVGGQNAVDAEGRLVGEGDVAEQALRALQNAGTALEAAGAGLADVVQWTVLLADGTDIGAAYGAIAAKIAAEEPPLVTAAFVARLGVPGALVEIGAVAAVMR</sequence>
<dbReference type="PANTHER" id="PTHR11803:SF58">
    <property type="entry name" value="PROTEIN HMF1-RELATED"/>
    <property type="match status" value="1"/>
</dbReference>
<dbReference type="GO" id="GO:0005829">
    <property type="term" value="C:cytosol"/>
    <property type="evidence" value="ECO:0007669"/>
    <property type="project" value="TreeGrafter"/>
</dbReference>
<evidence type="ECO:0000313" key="2">
    <source>
        <dbReference type="EMBL" id="QTX04226.1"/>
    </source>
</evidence>
<comment type="similarity">
    <text evidence="1">Belongs to the RutC family.</text>
</comment>
<protein>
    <submittedName>
        <fullName evidence="2">RidA family protein</fullName>
    </submittedName>
</protein>
<dbReference type="Gene3D" id="3.30.1330.40">
    <property type="entry name" value="RutC-like"/>
    <property type="match status" value="1"/>
</dbReference>
<dbReference type="Pfam" id="PF01042">
    <property type="entry name" value="Ribonuc_L-PSP"/>
    <property type="match status" value="1"/>
</dbReference>
<organism evidence="2 3">
    <name type="scientific">Agromyces archimandritae</name>
    <dbReference type="NCBI Taxonomy" id="2781962"/>
    <lineage>
        <taxon>Bacteria</taxon>
        <taxon>Bacillati</taxon>
        <taxon>Actinomycetota</taxon>
        <taxon>Actinomycetes</taxon>
        <taxon>Micrococcales</taxon>
        <taxon>Microbacteriaceae</taxon>
        <taxon>Agromyces</taxon>
    </lineage>
</organism>
<dbReference type="Proteomes" id="UP000671914">
    <property type="component" value="Chromosome"/>
</dbReference>
<gene>
    <name evidence="2" type="ORF">G127AT_13195</name>
</gene>
<accession>A0A975FLR6</accession>
<dbReference type="CDD" id="cd00448">
    <property type="entry name" value="YjgF_YER057c_UK114_family"/>
    <property type="match status" value="1"/>
</dbReference>
<reference evidence="2" key="1">
    <citation type="submission" date="2021-03" db="EMBL/GenBank/DDBJ databases">
        <title>Agromyces archimandritus sp. nov., isolated from the cockroach Archimandrita tessellata.</title>
        <authorList>
            <person name="Guzman J."/>
            <person name="Ortuzar M."/>
            <person name="Poehlein A."/>
            <person name="Daniel R."/>
            <person name="Trujillo M."/>
            <person name="Vilcinskas A."/>
        </authorList>
    </citation>
    <scope>NUCLEOTIDE SEQUENCE</scope>
    <source>
        <strain evidence="2">G127AT</strain>
    </source>
</reference>
<keyword evidence="3" id="KW-1185">Reference proteome</keyword>
<proteinExistence type="inferred from homology"/>
<dbReference type="SUPFAM" id="SSF55298">
    <property type="entry name" value="YjgF-like"/>
    <property type="match status" value="1"/>
</dbReference>
<evidence type="ECO:0000256" key="1">
    <source>
        <dbReference type="ARBA" id="ARBA00010552"/>
    </source>
</evidence>
<name>A0A975FLR6_9MICO</name>
<dbReference type="RefSeq" id="WP_210897607.1">
    <property type="nucleotide sequence ID" value="NZ_CP071696.1"/>
</dbReference>
<dbReference type="PANTHER" id="PTHR11803">
    <property type="entry name" value="2-IMINOBUTANOATE/2-IMINOPROPANOATE DEAMINASE RIDA"/>
    <property type="match status" value="1"/>
</dbReference>
<dbReference type="KEGG" id="aarc:G127AT_13195"/>
<dbReference type="AlphaFoldDB" id="A0A975FLR6"/>
<dbReference type="GO" id="GO:0019239">
    <property type="term" value="F:deaminase activity"/>
    <property type="evidence" value="ECO:0007669"/>
    <property type="project" value="TreeGrafter"/>
</dbReference>
<evidence type="ECO:0000313" key="3">
    <source>
        <dbReference type="Proteomes" id="UP000671914"/>
    </source>
</evidence>